<accession>A0A0P6SRN3</accession>
<gene>
    <name evidence="1" type="ORF">AKK44_04985</name>
</gene>
<name>A0A0P6SRN3_9STRE</name>
<dbReference type="PATRIC" id="fig|119224.3.peg.534"/>
<keyword evidence="2" id="KW-1185">Reference proteome</keyword>
<dbReference type="Proteomes" id="UP000049578">
    <property type="component" value="Unassembled WGS sequence"/>
</dbReference>
<comment type="caution">
    <text evidence="1">The sequence shown here is derived from an EMBL/GenBank/DDBJ whole genome shotgun (WGS) entry which is preliminary data.</text>
</comment>
<dbReference type="STRING" id="119224.AKK44_04985"/>
<dbReference type="AlphaFoldDB" id="A0A0P6SRN3"/>
<reference evidence="1 2" key="1">
    <citation type="submission" date="2015-08" db="EMBL/GenBank/DDBJ databases">
        <title>Genome sequence of Streptococcus phocae subsp. phocae ATCC 51973T isolated from liver specimen obtained from seal.</title>
        <authorList>
            <person name="Avendano-Herrera R."/>
        </authorList>
    </citation>
    <scope>NUCLEOTIDE SEQUENCE [LARGE SCALE GENOMIC DNA]</scope>
    <source>
        <strain evidence="1 2">ATCC 51973</strain>
    </source>
</reference>
<evidence type="ECO:0000313" key="1">
    <source>
        <dbReference type="EMBL" id="KPJ22370.1"/>
    </source>
</evidence>
<proteinExistence type="predicted"/>
<evidence type="ECO:0000313" key="2">
    <source>
        <dbReference type="Proteomes" id="UP000049578"/>
    </source>
</evidence>
<dbReference type="EMBL" id="LHQM01000017">
    <property type="protein sequence ID" value="KPJ22370.1"/>
    <property type="molecule type" value="Genomic_DNA"/>
</dbReference>
<protein>
    <submittedName>
        <fullName evidence="1">Uncharacterized protein</fullName>
    </submittedName>
</protein>
<organism evidence="1 2">
    <name type="scientific">Streptococcus phocae</name>
    <dbReference type="NCBI Taxonomy" id="119224"/>
    <lineage>
        <taxon>Bacteria</taxon>
        <taxon>Bacillati</taxon>
        <taxon>Bacillota</taxon>
        <taxon>Bacilli</taxon>
        <taxon>Lactobacillales</taxon>
        <taxon>Streptococcaceae</taxon>
        <taxon>Streptococcus</taxon>
    </lineage>
</organism>
<sequence>MFFILRISWVSTTVKHAFNKNCLTKGFNKIQKPFHFLFKEEKGTVFAIATLAEEDSLSDTAKDQIVI</sequence>